<sequence length="209" mass="22777">MSSYNISVLNKSGDAASIAIYQTYPNITNGLPLIWLRQTINDGNTNVYSWSVDWALNWGTTEQPLAPGVKWRSGGPIQSMNPTTSSGYNAMGIRHSGGQFQTSPLAYYDENVPSGSMLINTDTSFTVRDSKALSLAVYMNSLPAFAMQGKPNGNFVFDTHPVYWICCTDSKQGVAVQGAFVSSPTKLSFPDGVKSLSFTLNETLMFIKN</sequence>
<gene>
    <name evidence="1" type="ORF">D5071_21210</name>
</gene>
<evidence type="ECO:0000313" key="2">
    <source>
        <dbReference type="Proteomes" id="UP000283655"/>
    </source>
</evidence>
<comment type="caution">
    <text evidence="1">The sequence shown here is derived from an EMBL/GenBank/DDBJ whole genome shotgun (WGS) entry which is preliminary data.</text>
</comment>
<dbReference type="AlphaFoldDB" id="A0A419APP9"/>
<dbReference type="RefSeq" id="WP_119874981.1">
    <property type="nucleotide sequence ID" value="NZ_QZDH01000080.1"/>
</dbReference>
<proteinExistence type="predicted"/>
<evidence type="ECO:0000313" key="1">
    <source>
        <dbReference type="EMBL" id="RJL45849.1"/>
    </source>
</evidence>
<name>A0A419APP9_PECCA</name>
<dbReference type="EMBL" id="QZDH01000080">
    <property type="protein sequence ID" value="RJL45849.1"/>
    <property type="molecule type" value="Genomic_DNA"/>
</dbReference>
<protein>
    <recommendedName>
        <fullName evidence="3">Protein RhiA</fullName>
    </recommendedName>
</protein>
<dbReference type="Proteomes" id="UP000283655">
    <property type="component" value="Unassembled WGS sequence"/>
</dbReference>
<evidence type="ECO:0008006" key="3">
    <source>
        <dbReference type="Google" id="ProtNLM"/>
    </source>
</evidence>
<organism evidence="1 2">
    <name type="scientific">Pectobacterium carotovorum</name>
    <name type="common">Erwinia carotovora</name>
    <dbReference type="NCBI Taxonomy" id="554"/>
    <lineage>
        <taxon>Bacteria</taxon>
        <taxon>Pseudomonadati</taxon>
        <taxon>Pseudomonadota</taxon>
        <taxon>Gammaproteobacteria</taxon>
        <taxon>Enterobacterales</taxon>
        <taxon>Pectobacteriaceae</taxon>
        <taxon>Pectobacterium</taxon>
    </lineage>
</organism>
<accession>A0A419APP9</accession>
<reference evidence="1 2" key="1">
    <citation type="submission" date="2018-09" db="EMBL/GenBank/DDBJ databases">
        <title>Phylogenetic diversity of Pectobacterium and Dickeya strains causing blackleg disease of potato in Morocco.</title>
        <authorList>
            <person name="Oulghazi S."/>
            <person name="Moumni M."/>
            <person name="Faure D."/>
        </authorList>
    </citation>
    <scope>NUCLEOTIDE SEQUENCE [LARGE SCALE GENOMIC DNA]</scope>
    <source>
        <strain evidence="1 2">S1.15.11.2D</strain>
    </source>
</reference>